<dbReference type="GO" id="GO:0046872">
    <property type="term" value="F:metal ion binding"/>
    <property type="evidence" value="ECO:0007669"/>
    <property type="project" value="UniProtKB-KW"/>
</dbReference>
<dbReference type="InterPro" id="IPR023299">
    <property type="entry name" value="ATPase_P-typ_cyto_dom_N"/>
</dbReference>
<dbReference type="SUPFAM" id="SSF81653">
    <property type="entry name" value="Calcium ATPase, transduction domain A"/>
    <property type="match status" value="1"/>
</dbReference>
<evidence type="ECO:0000313" key="12">
    <source>
        <dbReference type="EMBL" id="XBV84119.1"/>
    </source>
</evidence>
<dbReference type="GO" id="GO:0019829">
    <property type="term" value="F:ATPase-coupled monoatomic cation transmembrane transporter activity"/>
    <property type="evidence" value="ECO:0007669"/>
    <property type="project" value="InterPro"/>
</dbReference>
<dbReference type="GO" id="GO:0005524">
    <property type="term" value="F:ATP binding"/>
    <property type="evidence" value="ECO:0007669"/>
    <property type="project" value="UniProtKB-UniRule"/>
</dbReference>
<keyword evidence="5 10" id="KW-0547">Nucleotide-binding</keyword>
<dbReference type="GO" id="GO:0015086">
    <property type="term" value="F:cadmium ion transmembrane transporter activity"/>
    <property type="evidence" value="ECO:0007669"/>
    <property type="project" value="TreeGrafter"/>
</dbReference>
<dbReference type="Pfam" id="PF00122">
    <property type="entry name" value="E1-E2_ATPase"/>
    <property type="match status" value="1"/>
</dbReference>
<evidence type="ECO:0000256" key="1">
    <source>
        <dbReference type="ARBA" id="ARBA00004141"/>
    </source>
</evidence>
<dbReference type="FunFam" id="2.70.150.10:FF:000002">
    <property type="entry name" value="Copper-transporting ATPase 1, putative"/>
    <property type="match status" value="1"/>
</dbReference>
<dbReference type="Gene3D" id="3.40.1110.10">
    <property type="entry name" value="Calcium-transporting ATPase, cytoplasmic domain N"/>
    <property type="match status" value="1"/>
</dbReference>
<keyword evidence="9 10" id="KW-0472">Membrane</keyword>
<evidence type="ECO:0000256" key="9">
    <source>
        <dbReference type="ARBA" id="ARBA00023136"/>
    </source>
</evidence>
<dbReference type="CDD" id="cd00371">
    <property type="entry name" value="HMA"/>
    <property type="match status" value="1"/>
</dbReference>
<dbReference type="InterPro" id="IPR059000">
    <property type="entry name" value="ATPase_P-type_domA"/>
</dbReference>
<dbReference type="SUPFAM" id="SSF81665">
    <property type="entry name" value="Calcium ATPase, transmembrane domain M"/>
    <property type="match status" value="1"/>
</dbReference>
<evidence type="ECO:0000259" key="11">
    <source>
        <dbReference type="PROSITE" id="PS50846"/>
    </source>
</evidence>
<protein>
    <submittedName>
        <fullName evidence="12">Heavy metal translocating P-type ATPase</fullName>
    </submittedName>
</protein>
<dbReference type="GO" id="GO:0016887">
    <property type="term" value="F:ATP hydrolysis activity"/>
    <property type="evidence" value="ECO:0007669"/>
    <property type="project" value="InterPro"/>
</dbReference>
<dbReference type="SFLD" id="SFLDG00002">
    <property type="entry name" value="C1.7:_P-type_atpase_like"/>
    <property type="match status" value="1"/>
</dbReference>
<dbReference type="PRINTS" id="PR00119">
    <property type="entry name" value="CATATPASE"/>
</dbReference>
<dbReference type="InterPro" id="IPR008250">
    <property type="entry name" value="ATPase_P-typ_transduc_dom_A_sf"/>
</dbReference>
<keyword evidence="8 10" id="KW-1133">Transmembrane helix</keyword>
<dbReference type="InterPro" id="IPR044492">
    <property type="entry name" value="P_typ_ATPase_HD_dom"/>
</dbReference>
<dbReference type="Pfam" id="PF00702">
    <property type="entry name" value="Hydrolase"/>
    <property type="match status" value="1"/>
</dbReference>
<dbReference type="InterPro" id="IPR036163">
    <property type="entry name" value="HMA_dom_sf"/>
</dbReference>
<evidence type="ECO:0000256" key="10">
    <source>
        <dbReference type="RuleBase" id="RU362081"/>
    </source>
</evidence>
<dbReference type="AlphaFoldDB" id="A0AAU7U6N7"/>
<evidence type="ECO:0000256" key="4">
    <source>
        <dbReference type="ARBA" id="ARBA00022723"/>
    </source>
</evidence>
<evidence type="ECO:0000256" key="3">
    <source>
        <dbReference type="ARBA" id="ARBA00022692"/>
    </source>
</evidence>
<gene>
    <name evidence="12" type="ORF">ABOD76_03400</name>
</gene>
<sequence length="729" mass="75768">MTGSVRPPEGTPPTLDYFVEGMDCPTCVRKIEGALERLPGAQNARTNLTTQTLTLTLDEATTPREVLEKNLRALGHEPQLLNGTTDAKATQPKPWYRTRQGQLVVTSGALLVLAYVFGLLEPRLAFWGYLAATLLGTWPLARKAYAAGRAGDPFSINTLVTLAAIGALLIGQAAEAAVVVFFFAVGELLEGVAVGRARSGIKALSALTPRTAKVLKKGKVFELPVESLKVGTLIQVQPGDRIPADGVITEGRAGVDDSPVTGESMPLNKGTGDAVYAGSISTDGVLTIRVEKEARDNTIAQMIHLVEQAEASKAPTARFIDRFSRVYTPFVVLVAALTAVLPPLLFGGDWAAWFYKGIALLLIGCPCALVLSVPAAITSGLSAGARRGLLIKGGAALEAMGGVKTVAFDKTGTLTAGHPQVTNLVPFGIGTAELLRLAAAVEQGSGHPLARAIVDHAKAEGAVDLPTVTDGAALPGQGVHAVVEGQTVLIGSPRYAQEQGALQDEAAQRAALLEEQGNTVVVLMRAGQTLGLIALRDEPRADARQGIMDLKALGVTPVMLTGDNARTGTAIAADLGLDVRAELLPADKLRLIGDLKAAGTVAMIGDGINDAPALAAADVGVAMGGATDVALETASAALLRAEVRGVAELVELSRATMNNIRMNVAFAIGLKLIFLVTTLLGITGLWPAILSDTGATALVTANALRLLSWQARTHKAQRRPTGTSVPQTA</sequence>
<dbReference type="SUPFAM" id="SSF55008">
    <property type="entry name" value="HMA, heavy metal-associated domain"/>
    <property type="match status" value="1"/>
</dbReference>
<reference evidence="12" key="1">
    <citation type="submission" date="2024-06" db="EMBL/GenBank/DDBJ databases">
        <title>Draft Genome Sequence of Deinococcus sonorensis Type Strain KR-87, a Biofilm Producing Representative of the Genus Deinococcus.</title>
        <authorList>
            <person name="Boren L.S."/>
            <person name="Grosso R.A."/>
            <person name="Hugenberg-Cox A.N."/>
            <person name="Hill J.T.E."/>
            <person name="Albert C.M."/>
            <person name="Tuohy J.M."/>
        </authorList>
    </citation>
    <scope>NUCLEOTIDE SEQUENCE</scope>
    <source>
        <strain evidence="12">KR-87</strain>
        <plasmid evidence="12">pDson03</plasmid>
    </source>
</reference>
<dbReference type="KEGG" id="dsc:ABOD76_03400"/>
<evidence type="ECO:0000256" key="2">
    <source>
        <dbReference type="ARBA" id="ARBA00006024"/>
    </source>
</evidence>
<dbReference type="SUPFAM" id="SSF56784">
    <property type="entry name" value="HAD-like"/>
    <property type="match status" value="1"/>
</dbReference>
<evidence type="ECO:0000256" key="7">
    <source>
        <dbReference type="ARBA" id="ARBA00022967"/>
    </source>
</evidence>
<dbReference type="NCBIfam" id="TIGR01494">
    <property type="entry name" value="ATPase_P-type"/>
    <property type="match status" value="1"/>
</dbReference>
<dbReference type="PROSITE" id="PS00154">
    <property type="entry name" value="ATPASE_E1_E2"/>
    <property type="match status" value="1"/>
</dbReference>
<keyword evidence="4 10" id="KW-0479">Metal-binding</keyword>
<dbReference type="NCBIfam" id="TIGR01525">
    <property type="entry name" value="ATPase-IB_hvy"/>
    <property type="match status" value="1"/>
</dbReference>
<dbReference type="InterPro" id="IPR023298">
    <property type="entry name" value="ATPase_P-typ_TM_dom_sf"/>
</dbReference>
<organism evidence="12">
    <name type="scientific">Deinococcus sonorensis KR-87</name>
    <dbReference type="NCBI Taxonomy" id="694439"/>
    <lineage>
        <taxon>Bacteria</taxon>
        <taxon>Thermotogati</taxon>
        <taxon>Deinococcota</taxon>
        <taxon>Deinococci</taxon>
        <taxon>Deinococcales</taxon>
        <taxon>Deinococcaceae</taxon>
        <taxon>Deinococcus</taxon>
    </lineage>
</organism>
<dbReference type="Pfam" id="PF00403">
    <property type="entry name" value="HMA"/>
    <property type="match status" value="1"/>
</dbReference>
<keyword evidence="3 10" id="KW-0812">Transmembrane</keyword>
<dbReference type="InterPro" id="IPR036412">
    <property type="entry name" value="HAD-like_sf"/>
</dbReference>
<feature type="transmembrane region" description="Helical" evidence="10">
    <location>
        <begin position="124"/>
        <end position="141"/>
    </location>
</feature>
<dbReference type="EMBL" id="CP158298">
    <property type="protein sequence ID" value="XBV84119.1"/>
    <property type="molecule type" value="Genomic_DNA"/>
</dbReference>
<evidence type="ECO:0000256" key="8">
    <source>
        <dbReference type="ARBA" id="ARBA00022989"/>
    </source>
</evidence>
<dbReference type="SFLD" id="SFLDS00003">
    <property type="entry name" value="Haloacid_Dehalogenase"/>
    <property type="match status" value="1"/>
</dbReference>
<evidence type="ECO:0000256" key="6">
    <source>
        <dbReference type="ARBA" id="ARBA00022840"/>
    </source>
</evidence>
<dbReference type="NCBIfam" id="TIGR01511">
    <property type="entry name" value="ATPase-IB1_Cu"/>
    <property type="match status" value="1"/>
</dbReference>
<comment type="subcellular location">
    <subcellularLocation>
        <location evidence="10">Cell membrane</location>
    </subcellularLocation>
    <subcellularLocation>
        <location evidence="1">Membrane</location>
        <topology evidence="1">Multi-pass membrane protein</topology>
    </subcellularLocation>
</comment>
<dbReference type="PANTHER" id="PTHR48085:SF5">
    <property type="entry name" value="CADMIUM_ZINC-TRANSPORTING ATPASE HMA4-RELATED"/>
    <property type="match status" value="1"/>
</dbReference>
<feature type="transmembrane region" description="Helical" evidence="10">
    <location>
        <begin position="664"/>
        <end position="682"/>
    </location>
</feature>
<dbReference type="InterPro" id="IPR051014">
    <property type="entry name" value="Cation_Transport_ATPase_IB"/>
</dbReference>
<feature type="domain" description="HMA" evidence="11">
    <location>
        <begin position="13"/>
        <end position="79"/>
    </location>
</feature>
<dbReference type="InterPro" id="IPR027256">
    <property type="entry name" value="P-typ_ATPase_IB"/>
</dbReference>
<feature type="transmembrane region" description="Helical" evidence="10">
    <location>
        <begin position="101"/>
        <end position="118"/>
    </location>
</feature>
<keyword evidence="12" id="KW-0614">Plasmid</keyword>
<dbReference type="RefSeq" id="WP_350242157.1">
    <property type="nucleotide sequence ID" value="NZ_CP158298.1"/>
</dbReference>
<feature type="transmembrane region" description="Helical" evidence="10">
    <location>
        <begin position="326"/>
        <end position="346"/>
    </location>
</feature>
<feature type="transmembrane region" description="Helical" evidence="10">
    <location>
        <begin position="176"/>
        <end position="195"/>
    </location>
</feature>
<evidence type="ECO:0000256" key="5">
    <source>
        <dbReference type="ARBA" id="ARBA00022741"/>
    </source>
</evidence>
<keyword evidence="7" id="KW-1278">Translocase</keyword>
<dbReference type="PANTHER" id="PTHR48085">
    <property type="entry name" value="CADMIUM/ZINC-TRANSPORTING ATPASE HMA2-RELATED"/>
    <property type="match status" value="1"/>
</dbReference>
<name>A0AAU7U6N7_9DEIO</name>
<dbReference type="PROSITE" id="PS50846">
    <property type="entry name" value="HMA_2"/>
    <property type="match status" value="1"/>
</dbReference>
<dbReference type="PROSITE" id="PS01229">
    <property type="entry name" value="COF_2"/>
    <property type="match status" value="1"/>
</dbReference>
<dbReference type="InterPro" id="IPR001757">
    <property type="entry name" value="P_typ_ATPase"/>
</dbReference>
<comment type="similarity">
    <text evidence="2 10">Belongs to the cation transport ATPase (P-type) (TC 3.A.3) family. Type IB subfamily.</text>
</comment>
<dbReference type="Gene3D" id="3.40.50.1000">
    <property type="entry name" value="HAD superfamily/HAD-like"/>
    <property type="match status" value="1"/>
</dbReference>
<proteinExistence type="inferred from homology"/>
<geneLocation type="plasmid" evidence="12">
    <name>pDson03</name>
</geneLocation>
<dbReference type="SFLD" id="SFLDF00027">
    <property type="entry name" value="p-type_atpase"/>
    <property type="match status" value="1"/>
</dbReference>
<dbReference type="InterPro" id="IPR023214">
    <property type="entry name" value="HAD_sf"/>
</dbReference>
<dbReference type="GO" id="GO:0005886">
    <property type="term" value="C:plasma membrane"/>
    <property type="evidence" value="ECO:0007669"/>
    <property type="project" value="UniProtKB-SubCell"/>
</dbReference>
<dbReference type="PRINTS" id="PR00941">
    <property type="entry name" value="CDATPASE"/>
</dbReference>
<dbReference type="InterPro" id="IPR018303">
    <property type="entry name" value="ATPase_P-typ_P_site"/>
</dbReference>
<dbReference type="NCBIfam" id="TIGR01512">
    <property type="entry name" value="ATPase-IB2_Cd"/>
    <property type="match status" value="1"/>
</dbReference>
<dbReference type="Gene3D" id="2.70.150.10">
    <property type="entry name" value="Calcium-transporting ATPase, cytoplasmic transduction domain A"/>
    <property type="match status" value="1"/>
</dbReference>
<accession>A0AAU7U6N7</accession>
<keyword evidence="6 10" id="KW-0067">ATP-binding</keyword>
<dbReference type="InterPro" id="IPR006121">
    <property type="entry name" value="HMA_dom"/>
</dbReference>
<feature type="transmembrane region" description="Helical" evidence="10">
    <location>
        <begin position="153"/>
        <end position="170"/>
    </location>
</feature>
<keyword evidence="10" id="KW-1003">Cell membrane</keyword>
<dbReference type="Gene3D" id="3.30.70.100">
    <property type="match status" value="1"/>
</dbReference>
<feature type="transmembrane region" description="Helical" evidence="10">
    <location>
        <begin position="352"/>
        <end position="377"/>
    </location>
</feature>